<evidence type="ECO:0000256" key="1">
    <source>
        <dbReference type="SAM" id="MobiDB-lite"/>
    </source>
</evidence>
<dbReference type="EMBL" id="CACVKT020001098">
    <property type="protein sequence ID" value="CAC5365052.1"/>
    <property type="molecule type" value="Genomic_DNA"/>
</dbReference>
<accession>A0A6J8ABZ3</accession>
<keyword evidence="3" id="KW-1185">Reference proteome</keyword>
<organism evidence="2 3">
    <name type="scientific">Mytilus coruscus</name>
    <name type="common">Sea mussel</name>
    <dbReference type="NCBI Taxonomy" id="42192"/>
    <lineage>
        <taxon>Eukaryota</taxon>
        <taxon>Metazoa</taxon>
        <taxon>Spiralia</taxon>
        <taxon>Lophotrochozoa</taxon>
        <taxon>Mollusca</taxon>
        <taxon>Bivalvia</taxon>
        <taxon>Autobranchia</taxon>
        <taxon>Pteriomorphia</taxon>
        <taxon>Mytilida</taxon>
        <taxon>Mytiloidea</taxon>
        <taxon>Mytilidae</taxon>
        <taxon>Mytilinae</taxon>
        <taxon>Mytilus</taxon>
    </lineage>
</organism>
<feature type="region of interest" description="Disordered" evidence="1">
    <location>
        <begin position="98"/>
        <end position="123"/>
    </location>
</feature>
<proteinExistence type="predicted"/>
<name>A0A6J8ABZ3_MYTCO</name>
<dbReference type="OrthoDB" id="6060719at2759"/>
<reference evidence="2 3" key="1">
    <citation type="submission" date="2020-06" db="EMBL/GenBank/DDBJ databases">
        <authorList>
            <person name="Li R."/>
            <person name="Bekaert M."/>
        </authorList>
    </citation>
    <scope>NUCLEOTIDE SEQUENCE [LARGE SCALE GENOMIC DNA]</scope>
    <source>
        <strain evidence="3">wild</strain>
    </source>
</reference>
<sequence>MAHRFRSTYGSISLNDLKNIYSGPERVNRIELACQESKLNRKLEKREKMIEEVNKMTFEKKYRKRLNDYVPEYKIYLPKAPAFREADNTQVDEIVGRLYQTQERRPRKSAKSCDSEQSRSSNKLTYSASELNMIYERLHQSETQTFRNRQVFR</sequence>
<evidence type="ECO:0000313" key="3">
    <source>
        <dbReference type="Proteomes" id="UP000507470"/>
    </source>
</evidence>
<protein>
    <submittedName>
        <fullName evidence="2">Uncharacterized protein</fullName>
    </submittedName>
</protein>
<evidence type="ECO:0000313" key="2">
    <source>
        <dbReference type="EMBL" id="CAC5365052.1"/>
    </source>
</evidence>
<gene>
    <name evidence="2" type="ORF">MCOR_5874</name>
</gene>
<dbReference type="AlphaFoldDB" id="A0A6J8ABZ3"/>
<dbReference type="Proteomes" id="UP000507470">
    <property type="component" value="Unassembled WGS sequence"/>
</dbReference>